<keyword evidence="3" id="KW-0808">Transferase</keyword>
<keyword evidence="6" id="KW-0443">Lipid metabolism</keyword>
<dbReference type="PANTHER" id="PTHR30309:SF1">
    <property type="entry name" value="GLYCEROL-3-PHOSPHATE ACYLTRANSFERASE 1"/>
    <property type="match status" value="1"/>
</dbReference>
<dbReference type="GO" id="GO:0043772">
    <property type="term" value="F:acyl-phosphate glycerol-3-phosphate acyltransferase activity"/>
    <property type="evidence" value="ECO:0007669"/>
    <property type="project" value="InterPro"/>
</dbReference>
<gene>
    <name evidence="11" type="ORF">DIT26_08110</name>
</gene>
<keyword evidence="7 10" id="KW-0472">Membrane</keyword>
<sequence length="196" mass="21512">MFILWTLIGFFSGSIMYSKIIYEKKTRQKISKIGDGNPGSSNVLRGAGLLLGLLAMALDYFKGYLPVLLALSIGGISGWEMVPVAVSPVLGHAFSPFLRMNGGKAVAVSFGIWSGLTQWVGPSIIGAFMLLFSFVINPRTDGWKVILSMCGLLIFLVIQMNTLAIFIWAINTSVLAFKHRNQLAFPIALKLRRKIK</sequence>
<dbReference type="PANTHER" id="PTHR30309">
    <property type="entry name" value="INNER MEMBRANE PROTEIN YGIH"/>
    <property type="match status" value="1"/>
</dbReference>
<evidence type="ECO:0000256" key="2">
    <source>
        <dbReference type="ARBA" id="ARBA00022516"/>
    </source>
</evidence>
<dbReference type="EMBL" id="DQBS01000179">
    <property type="protein sequence ID" value="HCO70518.1"/>
    <property type="molecule type" value="Genomic_DNA"/>
</dbReference>
<evidence type="ECO:0000313" key="12">
    <source>
        <dbReference type="Proteomes" id="UP000264215"/>
    </source>
</evidence>
<evidence type="ECO:0000313" key="11">
    <source>
        <dbReference type="EMBL" id="HCO70518.1"/>
    </source>
</evidence>
<dbReference type="GO" id="GO:0005886">
    <property type="term" value="C:plasma membrane"/>
    <property type="evidence" value="ECO:0007669"/>
    <property type="project" value="InterPro"/>
</dbReference>
<accession>A0A3D3TMY2</accession>
<dbReference type="InterPro" id="IPR003811">
    <property type="entry name" value="G3P_acylTferase_PlsY"/>
</dbReference>
<keyword evidence="1" id="KW-1003">Cell membrane</keyword>
<evidence type="ECO:0000256" key="10">
    <source>
        <dbReference type="SAM" id="Phobius"/>
    </source>
</evidence>
<keyword evidence="5 10" id="KW-1133">Transmembrane helix</keyword>
<keyword evidence="2" id="KW-0444">Lipid biosynthesis</keyword>
<dbReference type="AlphaFoldDB" id="A0A3D3TMY2"/>
<evidence type="ECO:0000256" key="9">
    <source>
        <dbReference type="ARBA" id="ARBA00023264"/>
    </source>
</evidence>
<dbReference type="SMART" id="SM01207">
    <property type="entry name" value="G3P_acyltransf"/>
    <property type="match status" value="1"/>
</dbReference>
<feature type="transmembrane region" description="Helical" evidence="10">
    <location>
        <begin position="43"/>
        <end position="61"/>
    </location>
</feature>
<evidence type="ECO:0000256" key="7">
    <source>
        <dbReference type="ARBA" id="ARBA00023136"/>
    </source>
</evidence>
<dbReference type="Proteomes" id="UP000264215">
    <property type="component" value="Unassembled WGS sequence"/>
</dbReference>
<feature type="transmembrane region" description="Helical" evidence="10">
    <location>
        <begin position="106"/>
        <end position="134"/>
    </location>
</feature>
<feature type="transmembrane region" description="Helical" evidence="10">
    <location>
        <begin position="67"/>
        <end position="94"/>
    </location>
</feature>
<reference evidence="11 12" key="1">
    <citation type="journal article" date="2018" name="Nat. Biotechnol.">
        <title>A standardized bacterial taxonomy based on genome phylogeny substantially revises the tree of life.</title>
        <authorList>
            <person name="Parks D.H."/>
            <person name="Chuvochina M."/>
            <person name="Waite D.W."/>
            <person name="Rinke C."/>
            <person name="Skarshewski A."/>
            <person name="Chaumeil P.A."/>
            <person name="Hugenholtz P."/>
        </authorList>
    </citation>
    <scope>NUCLEOTIDE SEQUENCE [LARGE SCALE GENOMIC DNA]</scope>
    <source>
        <strain evidence="11">UBA9905</strain>
    </source>
</reference>
<dbReference type="GO" id="GO:0008654">
    <property type="term" value="P:phospholipid biosynthetic process"/>
    <property type="evidence" value="ECO:0007669"/>
    <property type="project" value="UniProtKB-KW"/>
</dbReference>
<protein>
    <submittedName>
        <fullName evidence="11">Uncharacterized protein</fullName>
    </submittedName>
</protein>
<feature type="transmembrane region" description="Helical" evidence="10">
    <location>
        <begin position="146"/>
        <end position="170"/>
    </location>
</feature>
<evidence type="ECO:0000256" key="4">
    <source>
        <dbReference type="ARBA" id="ARBA00022692"/>
    </source>
</evidence>
<evidence type="ECO:0000256" key="8">
    <source>
        <dbReference type="ARBA" id="ARBA00023209"/>
    </source>
</evidence>
<dbReference type="Pfam" id="PF02660">
    <property type="entry name" value="G3P_acyltransf"/>
    <property type="match status" value="1"/>
</dbReference>
<evidence type="ECO:0000256" key="5">
    <source>
        <dbReference type="ARBA" id="ARBA00022989"/>
    </source>
</evidence>
<evidence type="ECO:0000256" key="6">
    <source>
        <dbReference type="ARBA" id="ARBA00023098"/>
    </source>
</evidence>
<keyword evidence="9" id="KW-1208">Phospholipid metabolism</keyword>
<name>A0A3D3TMY2_9BACT</name>
<keyword evidence="8" id="KW-0594">Phospholipid biosynthesis</keyword>
<keyword evidence="4 10" id="KW-0812">Transmembrane</keyword>
<proteinExistence type="predicted"/>
<feature type="transmembrane region" description="Helical" evidence="10">
    <location>
        <begin position="6"/>
        <end position="22"/>
    </location>
</feature>
<organism evidence="11 12">
    <name type="scientific">Mesotoga infera</name>
    <dbReference type="NCBI Taxonomy" id="1236046"/>
    <lineage>
        <taxon>Bacteria</taxon>
        <taxon>Thermotogati</taxon>
        <taxon>Thermotogota</taxon>
        <taxon>Thermotogae</taxon>
        <taxon>Kosmotogales</taxon>
        <taxon>Kosmotogaceae</taxon>
        <taxon>Mesotoga</taxon>
    </lineage>
</organism>
<comment type="caution">
    <text evidence="11">The sequence shown here is derived from an EMBL/GenBank/DDBJ whole genome shotgun (WGS) entry which is preliminary data.</text>
</comment>
<evidence type="ECO:0000256" key="1">
    <source>
        <dbReference type="ARBA" id="ARBA00022475"/>
    </source>
</evidence>
<evidence type="ECO:0000256" key="3">
    <source>
        <dbReference type="ARBA" id="ARBA00022679"/>
    </source>
</evidence>